<accession>A0A8S1BDL2</accession>
<organism evidence="2 3">
    <name type="scientific">Arctia plantaginis</name>
    <name type="common">Wood tiger moth</name>
    <name type="synonym">Phalaena plantaginis</name>
    <dbReference type="NCBI Taxonomy" id="874455"/>
    <lineage>
        <taxon>Eukaryota</taxon>
        <taxon>Metazoa</taxon>
        <taxon>Ecdysozoa</taxon>
        <taxon>Arthropoda</taxon>
        <taxon>Hexapoda</taxon>
        <taxon>Insecta</taxon>
        <taxon>Pterygota</taxon>
        <taxon>Neoptera</taxon>
        <taxon>Endopterygota</taxon>
        <taxon>Lepidoptera</taxon>
        <taxon>Glossata</taxon>
        <taxon>Ditrysia</taxon>
        <taxon>Noctuoidea</taxon>
        <taxon>Erebidae</taxon>
        <taxon>Arctiinae</taxon>
        <taxon>Arctia</taxon>
    </lineage>
</organism>
<reference evidence="2 3" key="1">
    <citation type="submission" date="2020-04" db="EMBL/GenBank/DDBJ databases">
        <authorList>
            <person name="Wallbank WR R."/>
            <person name="Pardo Diaz C."/>
            <person name="Kozak K."/>
            <person name="Martin S."/>
            <person name="Jiggins C."/>
            <person name="Moest M."/>
            <person name="Warren A I."/>
            <person name="Byers J.R.P. K."/>
            <person name="Montejo-Kovacevich G."/>
            <person name="Yen C E."/>
        </authorList>
    </citation>
    <scope>NUCLEOTIDE SEQUENCE [LARGE SCALE GENOMIC DNA]</scope>
</reference>
<dbReference type="EMBL" id="CADEBC010000592">
    <property type="protein sequence ID" value="CAB3257748.1"/>
    <property type="molecule type" value="Genomic_DNA"/>
</dbReference>
<dbReference type="AlphaFoldDB" id="A0A8S1BDL2"/>
<dbReference type="Proteomes" id="UP000494106">
    <property type="component" value="Unassembled WGS sequence"/>
</dbReference>
<evidence type="ECO:0000256" key="1">
    <source>
        <dbReference type="SAM" id="MobiDB-lite"/>
    </source>
</evidence>
<feature type="region of interest" description="Disordered" evidence="1">
    <location>
        <begin position="1"/>
        <end position="50"/>
    </location>
</feature>
<protein>
    <submittedName>
        <fullName evidence="2">Uncharacterized protein</fullName>
    </submittedName>
</protein>
<feature type="compositionally biased region" description="Basic and acidic residues" evidence="1">
    <location>
        <begin position="41"/>
        <end position="50"/>
    </location>
</feature>
<keyword evidence="3" id="KW-1185">Reference proteome</keyword>
<proteinExistence type="predicted"/>
<comment type="caution">
    <text evidence="2">The sequence shown here is derived from an EMBL/GenBank/DDBJ whole genome shotgun (WGS) entry which is preliminary data.</text>
</comment>
<evidence type="ECO:0000313" key="2">
    <source>
        <dbReference type="EMBL" id="CAB3257748.1"/>
    </source>
</evidence>
<sequence>MANTSNSDDEDATILDEESVSKVTIEPAGTPESILDQEATPGHHDSSLDRAVRNFKPTNIKALIEEIIIQYQKPHAMLTIMVQSSQRSRNDSCACIKIRRNKKKF</sequence>
<name>A0A8S1BDL2_ARCPL</name>
<feature type="compositionally biased region" description="Acidic residues" evidence="1">
    <location>
        <begin position="7"/>
        <end position="18"/>
    </location>
</feature>
<gene>
    <name evidence="2" type="ORF">APLA_LOCUS16135</name>
</gene>
<evidence type="ECO:0000313" key="3">
    <source>
        <dbReference type="Proteomes" id="UP000494106"/>
    </source>
</evidence>